<feature type="non-terminal residue" evidence="3">
    <location>
        <position position="263"/>
    </location>
</feature>
<dbReference type="CDD" id="cd00190">
    <property type="entry name" value="Tryp_SPc"/>
    <property type="match status" value="1"/>
</dbReference>
<feature type="non-terminal residue" evidence="3">
    <location>
        <position position="1"/>
    </location>
</feature>
<dbReference type="Pfam" id="PF00089">
    <property type="entry name" value="Trypsin"/>
    <property type="match status" value="1"/>
</dbReference>
<accession>A0AAN5I7S3</accession>
<reference evidence="4" key="1">
    <citation type="submission" date="2022-10" db="EMBL/GenBank/DDBJ databases">
        <title>Genome assembly of Pristionchus species.</title>
        <authorList>
            <person name="Yoshida K."/>
            <person name="Sommer R.J."/>
        </authorList>
    </citation>
    <scope>NUCLEOTIDE SEQUENCE [LARGE SCALE GENOMIC DNA]</scope>
    <source>
        <strain evidence="4">RS5460</strain>
    </source>
</reference>
<dbReference type="EMBL" id="BTRK01000005">
    <property type="protein sequence ID" value="GMR55752.1"/>
    <property type="molecule type" value="Genomic_DNA"/>
</dbReference>
<protein>
    <recommendedName>
        <fullName evidence="2">Peptidase S1 domain-containing protein</fullName>
    </recommendedName>
</protein>
<evidence type="ECO:0000313" key="4">
    <source>
        <dbReference type="Proteomes" id="UP001328107"/>
    </source>
</evidence>
<dbReference type="GO" id="GO:0006508">
    <property type="term" value="P:proteolysis"/>
    <property type="evidence" value="ECO:0007669"/>
    <property type="project" value="InterPro"/>
</dbReference>
<dbReference type="PROSITE" id="PS50240">
    <property type="entry name" value="TRYPSIN_DOM"/>
    <property type="match status" value="1"/>
</dbReference>
<dbReference type="SUPFAM" id="SSF50494">
    <property type="entry name" value="Trypsin-like serine proteases"/>
    <property type="match status" value="1"/>
</dbReference>
<dbReference type="InterPro" id="IPR043504">
    <property type="entry name" value="Peptidase_S1_PA_chymotrypsin"/>
</dbReference>
<dbReference type="AlphaFoldDB" id="A0AAN5I7S3"/>
<keyword evidence="4" id="KW-1185">Reference proteome</keyword>
<dbReference type="InterPro" id="IPR001254">
    <property type="entry name" value="Trypsin_dom"/>
</dbReference>
<proteinExistence type="predicted"/>
<comment type="caution">
    <text evidence="3">The sequence shown here is derived from an EMBL/GenBank/DDBJ whole genome shotgun (WGS) entry which is preliminary data.</text>
</comment>
<sequence>VLFVCPLVSGSHEEHRRISNCAVARNNHQNRMRSPPNTYPHLLQIVHRRRINGISMLRVCGGAILSEHVGLTAAHCLMGEPREFEVYSDAQSISRGKKHRISKIFPHYLFNESDYYSPDLAIFTLANGIHLGPRARPICLPPDISHVLPGTIMEIAGWGIEYEGDTTMLLRNHKLEKQNLYTCQNYYKDFHPAYSFCVGQVGDPDICEGDSGSPLWTAERGVHVVHGLVSSSFEGKQCGMRQGPSLCTRVANFRTWILNIVRL</sequence>
<gene>
    <name evidence="3" type="ORF">PMAYCL1PPCAC_25947</name>
</gene>
<dbReference type="InterPro" id="IPR018114">
    <property type="entry name" value="TRYPSIN_HIS"/>
</dbReference>
<dbReference type="PANTHER" id="PTHR24252:SF7">
    <property type="entry name" value="HYALIN"/>
    <property type="match status" value="1"/>
</dbReference>
<dbReference type="Gene3D" id="2.40.10.10">
    <property type="entry name" value="Trypsin-like serine proteases"/>
    <property type="match status" value="1"/>
</dbReference>
<keyword evidence="1" id="KW-1015">Disulfide bond</keyword>
<dbReference type="SMART" id="SM00020">
    <property type="entry name" value="Tryp_SPc"/>
    <property type="match status" value="1"/>
</dbReference>
<dbReference type="GO" id="GO:0004252">
    <property type="term" value="F:serine-type endopeptidase activity"/>
    <property type="evidence" value="ECO:0007669"/>
    <property type="project" value="InterPro"/>
</dbReference>
<feature type="domain" description="Peptidase S1" evidence="2">
    <location>
        <begin position="7"/>
        <end position="262"/>
    </location>
</feature>
<evidence type="ECO:0000313" key="3">
    <source>
        <dbReference type="EMBL" id="GMR55752.1"/>
    </source>
</evidence>
<organism evidence="3 4">
    <name type="scientific">Pristionchus mayeri</name>
    <dbReference type="NCBI Taxonomy" id="1317129"/>
    <lineage>
        <taxon>Eukaryota</taxon>
        <taxon>Metazoa</taxon>
        <taxon>Ecdysozoa</taxon>
        <taxon>Nematoda</taxon>
        <taxon>Chromadorea</taxon>
        <taxon>Rhabditida</taxon>
        <taxon>Rhabditina</taxon>
        <taxon>Diplogasteromorpha</taxon>
        <taxon>Diplogasteroidea</taxon>
        <taxon>Neodiplogasteridae</taxon>
        <taxon>Pristionchus</taxon>
    </lineage>
</organism>
<dbReference type="InterPro" id="IPR009003">
    <property type="entry name" value="Peptidase_S1_PA"/>
</dbReference>
<dbReference type="PROSITE" id="PS00134">
    <property type="entry name" value="TRYPSIN_HIS"/>
    <property type="match status" value="1"/>
</dbReference>
<evidence type="ECO:0000256" key="1">
    <source>
        <dbReference type="ARBA" id="ARBA00023157"/>
    </source>
</evidence>
<name>A0AAN5I7S3_9BILA</name>
<evidence type="ECO:0000259" key="2">
    <source>
        <dbReference type="PROSITE" id="PS50240"/>
    </source>
</evidence>
<dbReference type="InterPro" id="IPR001314">
    <property type="entry name" value="Peptidase_S1A"/>
</dbReference>
<dbReference type="PRINTS" id="PR00722">
    <property type="entry name" value="CHYMOTRYPSIN"/>
</dbReference>
<dbReference type="Proteomes" id="UP001328107">
    <property type="component" value="Unassembled WGS sequence"/>
</dbReference>
<dbReference type="PANTHER" id="PTHR24252">
    <property type="entry name" value="ACROSIN-RELATED"/>
    <property type="match status" value="1"/>
</dbReference>